<evidence type="ECO:0000313" key="3">
    <source>
        <dbReference type="EMBL" id="KZM36320.1"/>
    </source>
</evidence>
<dbReference type="EMBL" id="LRIE01000054">
    <property type="protein sequence ID" value="KZM36320.1"/>
    <property type="molecule type" value="Genomic_DNA"/>
</dbReference>
<name>A0A163SEC1_9CELL</name>
<gene>
    <name evidence="3" type="ORF">OJAG_09550</name>
</gene>
<keyword evidence="2" id="KW-1133">Transmembrane helix</keyword>
<keyword evidence="2" id="KW-0472">Membrane</keyword>
<proteinExistence type="predicted"/>
<protein>
    <submittedName>
        <fullName evidence="3">Uncharacterized protein</fullName>
    </submittedName>
</protein>
<dbReference type="Proteomes" id="UP000076447">
    <property type="component" value="Unassembled WGS sequence"/>
</dbReference>
<evidence type="ECO:0000313" key="4">
    <source>
        <dbReference type="Proteomes" id="UP000076447"/>
    </source>
</evidence>
<dbReference type="PATRIC" id="fig|43678.3.peg.999"/>
<accession>A0A163SEC1</accession>
<dbReference type="AlphaFoldDB" id="A0A163SEC1"/>
<keyword evidence="2" id="KW-0812">Transmembrane</keyword>
<feature type="transmembrane region" description="Helical" evidence="2">
    <location>
        <begin position="39"/>
        <end position="60"/>
    </location>
</feature>
<organism evidence="3 4">
    <name type="scientific">Oerskovia enterophila</name>
    <dbReference type="NCBI Taxonomy" id="43678"/>
    <lineage>
        <taxon>Bacteria</taxon>
        <taxon>Bacillati</taxon>
        <taxon>Actinomycetota</taxon>
        <taxon>Actinomycetes</taxon>
        <taxon>Micrococcales</taxon>
        <taxon>Cellulomonadaceae</taxon>
        <taxon>Oerskovia</taxon>
    </lineage>
</organism>
<dbReference type="STRING" id="43678.OJAG_09550"/>
<evidence type="ECO:0000256" key="2">
    <source>
        <dbReference type="SAM" id="Phobius"/>
    </source>
</evidence>
<dbReference type="RefSeq" id="WP_231907630.1">
    <property type="nucleotide sequence ID" value="NZ_LRIE01000054.1"/>
</dbReference>
<reference evidence="3 4" key="1">
    <citation type="submission" date="2016-01" db="EMBL/GenBank/DDBJ databases">
        <title>Genome sequence of Oerskovia enterophila VJag, an agar and cellulose degrading bacterium.</title>
        <authorList>
            <person name="Poehlein A."/>
            <person name="Jag V."/>
            <person name="Bengelsdorf F."/>
            <person name="Duerre P."/>
            <person name="Daniel R."/>
        </authorList>
    </citation>
    <scope>NUCLEOTIDE SEQUENCE [LARGE SCALE GENOMIC DNA]</scope>
    <source>
        <strain evidence="3 4">VJag</strain>
    </source>
</reference>
<comment type="caution">
    <text evidence="3">The sequence shown here is derived from an EMBL/GenBank/DDBJ whole genome shotgun (WGS) entry which is preliminary data.</text>
</comment>
<evidence type="ECO:0000256" key="1">
    <source>
        <dbReference type="SAM" id="MobiDB-lite"/>
    </source>
</evidence>
<sequence>MSSVFGAPGHQGAPSAPGQEGTSLHAQGRDVRRRRRRPLRLAVTVVTVLAVASAGVVIALNRLTDHTPVAERCSAEADGQAWHLSPAQADNAALIAVTTVRRGMPARAATIGLATALQESRLLNIDYGDRDSIGLFQQRPSQGWGTVEQIMDPVYSTTAFYDGLDAVDGYEDLPVTVAAQTVQRSGFPDAYAQHESRSRAWASALTGNSEGTLSCELVAVDPATLVSVEDSNEALRARVVRDLGDLPVTVEGASTVVDTAPLTGVASEARRTGWAVAQWAVASADATDVVRVDVGDSTWTREDPVWTPSGDLPPDEAGNALPVGQVRVTVATADEA</sequence>
<feature type="region of interest" description="Disordered" evidence="1">
    <location>
        <begin position="1"/>
        <end position="33"/>
    </location>
</feature>